<evidence type="ECO:0000313" key="2">
    <source>
        <dbReference type="EMBL" id="QJA77218.1"/>
    </source>
</evidence>
<dbReference type="InterPro" id="IPR013324">
    <property type="entry name" value="RNA_pol_sigma_r3/r4-like"/>
</dbReference>
<organism evidence="2">
    <name type="scientific">viral metagenome</name>
    <dbReference type="NCBI Taxonomy" id="1070528"/>
    <lineage>
        <taxon>unclassified sequences</taxon>
        <taxon>metagenomes</taxon>
        <taxon>organismal metagenomes</taxon>
    </lineage>
</organism>
<reference evidence="2" key="1">
    <citation type="submission" date="2020-03" db="EMBL/GenBank/DDBJ databases">
        <title>The deep terrestrial virosphere.</title>
        <authorList>
            <person name="Holmfeldt K."/>
            <person name="Nilsson E."/>
            <person name="Simone D."/>
            <person name="Lopez-Fernandez M."/>
            <person name="Wu X."/>
            <person name="de Brujin I."/>
            <person name="Lundin D."/>
            <person name="Andersson A."/>
            <person name="Bertilsson S."/>
            <person name="Dopson M."/>
        </authorList>
    </citation>
    <scope>NUCLEOTIDE SEQUENCE</scope>
    <source>
        <strain evidence="2">MM415A01350</strain>
    </source>
</reference>
<dbReference type="AlphaFoldDB" id="A0A6M3K5U4"/>
<evidence type="ECO:0000259" key="1">
    <source>
        <dbReference type="Pfam" id="PF04545"/>
    </source>
</evidence>
<protein>
    <submittedName>
        <fullName evidence="2">Putative sigma-70 region domain containing protein</fullName>
    </submittedName>
</protein>
<dbReference type="GO" id="GO:0003700">
    <property type="term" value="F:DNA-binding transcription factor activity"/>
    <property type="evidence" value="ECO:0007669"/>
    <property type="project" value="InterPro"/>
</dbReference>
<dbReference type="EMBL" id="MT142270">
    <property type="protein sequence ID" value="QJA77218.1"/>
    <property type="molecule type" value="Genomic_DNA"/>
</dbReference>
<gene>
    <name evidence="2" type="ORF">MM415A01350_0002</name>
</gene>
<name>A0A6M3K5U4_9ZZZZ</name>
<sequence>MIIFKDDDLKALCLLGKRVALKQLRAKILVDDSLQSDVESRVNEVLAKAINYFKNKEQRDFGSYYIMKIYWMVGDIVRETLGRGTKRRIMFQSQHMPLSDYNEYSRLDRNINFVDIIDKAIDKNRIFASLPTAQRRVLSLLGEGYGGTEIGQIMGLCRQRISQIKQEAIKNARSIYDETNKPTEIEHKKNPPYNHK</sequence>
<proteinExistence type="predicted"/>
<dbReference type="Gene3D" id="1.20.140.160">
    <property type="match status" value="1"/>
</dbReference>
<dbReference type="SUPFAM" id="SSF88659">
    <property type="entry name" value="Sigma3 and sigma4 domains of RNA polymerase sigma factors"/>
    <property type="match status" value="1"/>
</dbReference>
<dbReference type="GO" id="GO:0006352">
    <property type="term" value="P:DNA-templated transcription initiation"/>
    <property type="evidence" value="ECO:0007669"/>
    <property type="project" value="InterPro"/>
</dbReference>
<accession>A0A6M3K5U4</accession>
<dbReference type="Pfam" id="PF04545">
    <property type="entry name" value="Sigma70_r4"/>
    <property type="match status" value="1"/>
</dbReference>
<dbReference type="InterPro" id="IPR007630">
    <property type="entry name" value="RNA_pol_sigma70_r4"/>
</dbReference>
<feature type="domain" description="RNA polymerase sigma-70 region 4" evidence="1">
    <location>
        <begin position="127"/>
        <end position="171"/>
    </location>
</feature>